<feature type="region of interest" description="Disordered" evidence="2">
    <location>
        <begin position="1"/>
        <end position="22"/>
    </location>
</feature>
<dbReference type="Gene3D" id="3.50.50.60">
    <property type="entry name" value="FAD/NAD(P)-binding domain"/>
    <property type="match status" value="1"/>
</dbReference>
<dbReference type="Proteomes" id="UP001295740">
    <property type="component" value="Unassembled WGS sequence"/>
</dbReference>
<evidence type="ECO:0000256" key="2">
    <source>
        <dbReference type="SAM" id="MobiDB-lite"/>
    </source>
</evidence>
<evidence type="ECO:0000313" key="4">
    <source>
        <dbReference type="EMBL" id="CAJ2509354.1"/>
    </source>
</evidence>
<evidence type="ECO:0000256" key="1">
    <source>
        <dbReference type="ARBA" id="ARBA00010790"/>
    </source>
</evidence>
<accession>A0AAI8VRE0</accession>
<organism evidence="4 5">
    <name type="scientific">Anthostomella pinea</name>
    <dbReference type="NCBI Taxonomy" id="933095"/>
    <lineage>
        <taxon>Eukaryota</taxon>
        <taxon>Fungi</taxon>
        <taxon>Dikarya</taxon>
        <taxon>Ascomycota</taxon>
        <taxon>Pezizomycotina</taxon>
        <taxon>Sordariomycetes</taxon>
        <taxon>Xylariomycetidae</taxon>
        <taxon>Xylariales</taxon>
        <taxon>Xylariaceae</taxon>
        <taxon>Anthostomella</taxon>
    </lineage>
</organism>
<dbReference type="SUPFAM" id="SSF51905">
    <property type="entry name" value="FAD/NAD(P)-binding domain"/>
    <property type="match status" value="1"/>
</dbReference>
<sequence length="251" mass="28153">MPLQGKKKKLMDETYGGGSRPHRARVRRAWDDQFKGFPTKPLVLMFTVGGMTYKQAAAKTGEYFAIGVYVAHPQSRGSIHITVPSIDDKLDFVTGFLSDEHENDIKFRFYTHCILPSRTRRQSAVAETQYAPEDDAPIEKWVREHVTACWQGLGTCKMAPEENMGVVDENLSVYGVQELKIADLGIAPVNVSANRMNTALVIGEKAADIFTRDWVCSRARPRHDDAMRSPVQYLSVVLEFDACPDSTCCYV</sequence>
<gene>
    <name evidence="4" type="ORF">KHLLAP_LOCUS9822</name>
</gene>
<comment type="caution">
    <text evidence="4">The sequence shown here is derived from an EMBL/GenBank/DDBJ whole genome shotgun (WGS) entry which is preliminary data.</text>
</comment>
<dbReference type="GO" id="GO:0050660">
    <property type="term" value="F:flavin adenine dinucleotide binding"/>
    <property type="evidence" value="ECO:0007669"/>
    <property type="project" value="InterPro"/>
</dbReference>
<evidence type="ECO:0000313" key="5">
    <source>
        <dbReference type="Proteomes" id="UP001295740"/>
    </source>
</evidence>
<dbReference type="EMBL" id="CAUWAG010000012">
    <property type="protein sequence ID" value="CAJ2509354.1"/>
    <property type="molecule type" value="Genomic_DNA"/>
</dbReference>
<dbReference type="SUPFAM" id="SSF54373">
    <property type="entry name" value="FAD-linked reductases, C-terminal domain"/>
    <property type="match status" value="1"/>
</dbReference>
<dbReference type="GO" id="GO:0016614">
    <property type="term" value="F:oxidoreductase activity, acting on CH-OH group of donors"/>
    <property type="evidence" value="ECO:0007669"/>
    <property type="project" value="InterPro"/>
</dbReference>
<keyword evidence="5" id="KW-1185">Reference proteome</keyword>
<dbReference type="InterPro" id="IPR007867">
    <property type="entry name" value="GMC_OxRtase_C"/>
</dbReference>
<feature type="domain" description="Glucose-methanol-choline oxidoreductase C-terminal" evidence="3">
    <location>
        <begin position="73"/>
        <end position="203"/>
    </location>
</feature>
<proteinExistence type="inferred from homology"/>
<dbReference type="AlphaFoldDB" id="A0AAI8VRE0"/>
<comment type="similarity">
    <text evidence="1">Belongs to the GMC oxidoreductase family.</text>
</comment>
<dbReference type="InterPro" id="IPR012132">
    <property type="entry name" value="GMC_OxRdtase"/>
</dbReference>
<protein>
    <submittedName>
        <fullName evidence="4">Uu.00g143800.m01.CDS01</fullName>
    </submittedName>
</protein>
<evidence type="ECO:0000259" key="3">
    <source>
        <dbReference type="Pfam" id="PF05199"/>
    </source>
</evidence>
<reference evidence="4" key="1">
    <citation type="submission" date="2023-10" db="EMBL/GenBank/DDBJ databases">
        <authorList>
            <person name="Hackl T."/>
        </authorList>
    </citation>
    <scope>NUCLEOTIDE SEQUENCE</scope>
</reference>
<dbReference type="PANTHER" id="PTHR11552">
    <property type="entry name" value="GLUCOSE-METHANOL-CHOLINE GMC OXIDOREDUCTASE"/>
    <property type="match status" value="1"/>
</dbReference>
<dbReference type="Pfam" id="PF05199">
    <property type="entry name" value="GMC_oxred_C"/>
    <property type="match status" value="1"/>
</dbReference>
<name>A0AAI8VRE0_9PEZI</name>
<dbReference type="PANTHER" id="PTHR11552:SF78">
    <property type="entry name" value="GLUCOSE-METHANOL-CHOLINE OXIDOREDUCTASE N-TERMINAL DOMAIN-CONTAINING PROTEIN"/>
    <property type="match status" value="1"/>
</dbReference>
<dbReference type="InterPro" id="IPR036188">
    <property type="entry name" value="FAD/NAD-bd_sf"/>
</dbReference>